<dbReference type="CDD" id="cd02439">
    <property type="entry name" value="DMB-PRT_CobT"/>
    <property type="match status" value="1"/>
</dbReference>
<dbReference type="EC" id="2.4.2.21" evidence="3 10"/>
<accession>A0A831U4A3</accession>
<evidence type="ECO:0000256" key="4">
    <source>
        <dbReference type="ARBA" id="ARBA00015486"/>
    </source>
</evidence>
<evidence type="ECO:0000256" key="3">
    <source>
        <dbReference type="ARBA" id="ARBA00011991"/>
    </source>
</evidence>
<organism evidence="11">
    <name type="scientific">Geobacter metallireducens</name>
    <dbReference type="NCBI Taxonomy" id="28232"/>
    <lineage>
        <taxon>Bacteria</taxon>
        <taxon>Pseudomonadati</taxon>
        <taxon>Thermodesulfobacteriota</taxon>
        <taxon>Desulfuromonadia</taxon>
        <taxon>Geobacterales</taxon>
        <taxon>Geobacteraceae</taxon>
        <taxon>Geobacter</taxon>
    </lineage>
</organism>
<dbReference type="EMBL" id="DSOV01000035">
    <property type="protein sequence ID" value="HEN42213.1"/>
    <property type="molecule type" value="Genomic_DNA"/>
</dbReference>
<dbReference type="GO" id="GO:0009236">
    <property type="term" value="P:cobalamin biosynthetic process"/>
    <property type="evidence" value="ECO:0007669"/>
    <property type="project" value="UniProtKB-UniRule"/>
</dbReference>
<evidence type="ECO:0000256" key="7">
    <source>
        <dbReference type="ARBA" id="ARBA00022679"/>
    </source>
</evidence>
<comment type="catalytic activity">
    <reaction evidence="9 10">
        <text>5,6-dimethylbenzimidazole + nicotinate beta-D-ribonucleotide = alpha-ribazole 5'-phosphate + nicotinate + H(+)</text>
        <dbReference type="Rhea" id="RHEA:11196"/>
        <dbReference type="ChEBI" id="CHEBI:15378"/>
        <dbReference type="ChEBI" id="CHEBI:15890"/>
        <dbReference type="ChEBI" id="CHEBI:32544"/>
        <dbReference type="ChEBI" id="CHEBI:57502"/>
        <dbReference type="ChEBI" id="CHEBI:57918"/>
        <dbReference type="EC" id="2.4.2.21"/>
    </reaction>
</comment>
<dbReference type="InterPro" id="IPR036087">
    <property type="entry name" value="Nict_dMeBzImd_PRibTrfase_sf"/>
</dbReference>
<dbReference type="InterPro" id="IPR017846">
    <property type="entry name" value="Nict_dMeBzImd_PRibTrfase_bact"/>
</dbReference>
<protein>
    <recommendedName>
        <fullName evidence="4 10">Nicotinate-nucleotide--dimethylbenzimidazole phosphoribosyltransferase</fullName>
        <shortName evidence="10">NN:DBI PRT</shortName>
        <ecNumber evidence="3 10">2.4.2.21</ecNumber>
    </recommendedName>
    <alternativeName>
        <fullName evidence="8 10">N(1)-alpha-phosphoribosyltransferase</fullName>
    </alternativeName>
</protein>
<keyword evidence="6 10" id="KW-0328">Glycosyltransferase</keyword>
<dbReference type="UniPathway" id="UPA00061">
    <property type="reaction ID" value="UER00516"/>
</dbReference>
<comment type="function">
    <text evidence="10">Catalyzes the synthesis of alpha-ribazole-5'-phosphate from nicotinate mononucleotide (NAMN) and 5,6-dimethylbenzimidazole (DMB).</text>
</comment>
<evidence type="ECO:0000256" key="9">
    <source>
        <dbReference type="ARBA" id="ARBA00047340"/>
    </source>
</evidence>
<dbReference type="HAMAP" id="MF_00230">
    <property type="entry name" value="CobT"/>
    <property type="match status" value="1"/>
</dbReference>
<evidence type="ECO:0000256" key="10">
    <source>
        <dbReference type="HAMAP-Rule" id="MF_00230"/>
    </source>
</evidence>
<dbReference type="Gene3D" id="1.10.1610.10">
    <property type="match status" value="1"/>
</dbReference>
<keyword evidence="5 10" id="KW-0169">Cobalamin biosynthesis</keyword>
<dbReference type="Gene3D" id="3.40.50.10210">
    <property type="match status" value="1"/>
</dbReference>
<dbReference type="PANTHER" id="PTHR43463:SF1">
    <property type="entry name" value="NICOTINATE-NUCLEOTIDE--DIMETHYLBENZIMIDAZOLE PHOSPHORIBOSYLTRANSFERASE"/>
    <property type="match status" value="1"/>
</dbReference>
<feature type="active site" description="Proton acceptor" evidence="10">
    <location>
        <position position="318"/>
    </location>
</feature>
<comment type="similarity">
    <text evidence="2 10">Belongs to the CobT family.</text>
</comment>
<comment type="pathway">
    <text evidence="1 10">Nucleoside biosynthesis; alpha-ribazole biosynthesis; alpha-ribazole from 5,6-dimethylbenzimidazole: step 1/2.</text>
</comment>
<name>A0A831U4A3_GEOME</name>
<evidence type="ECO:0000256" key="8">
    <source>
        <dbReference type="ARBA" id="ARBA00030686"/>
    </source>
</evidence>
<dbReference type="FunFam" id="3.40.50.10210:FF:000001">
    <property type="entry name" value="Nicotinate-nucleotide--dimethylbenzimidazole phosphoribosyltransferase"/>
    <property type="match status" value="1"/>
</dbReference>
<dbReference type="Pfam" id="PF02277">
    <property type="entry name" value="DBI_PRT"/>
    <property type="match status" value="1"/>
</dbReference>
<dbReference type="InterPro" id="IPR023195">
    <property type="entry name" value="Nict_dMeBzImd_PRibTrfase_N"/>
</dbReference>
<evidence type="ECO:0000313" key="11">
    <source>
        <dbReference type="EMBL" id="HEN42213.1"/>
    </source>
</evidence>
<reference evidence="11" key="1">
    <citation type="journal article" date="2020" name="mSystems">
        <title>Genome- and Community-Level Interaction Insights into Carbon Utilization and Element Cycling Functions of Hydrothermarchaeota in Hydrothermal Sediment.</title>
        <authorList>
            <person name="Zhou Z."/>
            <person name="Liu Y."/>
            <person name="Xu W."/>
            <person name="Pan J."/>
            <person name="Luo Z.H."/>
            <person name="Li M."/>
        </authorList>
    </citation>
    <scope>NUCLEOTIDE SEQUENCE [LARGE SCALE GENOMIC DNA]</scope>
    <source>
        <strain evidence="11">SpSt-349</strain>
    </source>
</reference>
<dbReference type="InterPro" id="IPR003200">
    <property type="entry name" value="Nict_dMeBzImd_PRibTrfase"/>
</dbReference>
<evidence type="ECO:0000256" key="6">
    <source>
        <dbReference type="ARBA" id="ARBA00022676"/>
    </source>
</evidence>
<proteinExistence type="inferred from homology"/>
<comment type="caution">
    <text evidence="11">The sequence shown here is derived from an EMBL/GenBank/DDBJ whole genome shotgun (WGS) entry which is preliminary data.</text>
</comment>
<dbReference type="AlphaFoldDB" id="A0A831U4A3"/>
<dbReference type="PANTHER" id="PTHR43463">
    <property type="entry name" value="NICOTINATE-NUCLEOTIDE--DIMETHYLBENZIMIDAZOLE PHOSPHORIBOSYLTRANSFERASE"/>
    <property type="match status" value="1"/>
</dbReference>
<keyword evidence="7 10" id="KW-0808">Transferase</keyword>
<sequence length="352" mass="36455">MTLLTETLSNIRPVDAGLMTQAQAMLDNKTKPIGSLGRLEEFARRCAAIAGDTAPATEKKVIFTFAADHGVVEEGVSAFPKEVTVQMVLNFLRGGAGINVLARHVGAEVRVVDVGVDHDFGDTPGLLGRKVARGTRSMAKGPAMTREEAVAALEVGIELARGCRAEGVAMAGTGEMGIGNTTAASAIIAAFSGKAVADVTHRGTGINDGALAHKIRVIERALAVNRPDPQDPIDVLAKVGGLEIAGIAGLVLGCAASRIPVVVDGFISTAGALIACELSPTVKEYLFAAHQSVEIGHRFMLERMGAEPILDLRLRLGEGTGAALAMGLIEAGVKILKEMATFAEAGVAEGEY</sequence>
<dbReference type="GO" id="GO:0008939">
    <property type="term" value="F:nicotinate-nucleotide-dimethylbenzimidazole phosphoribosyltransferase activity"/>
    <property type="evidence" value="ECO:0007669"/>
    <property type="project" value="UniProtKB-UniRule"/>
</dbReference>
<dbReference type="SUPFAM" id="SSF52733">
    <property type="entry name" value="Nicotinate mononucleotide:5,6-dimethylbenzimidazole phosphoribosyltransferase (CobT)"/>
    <property type="match status" value="1"/>
</dbReference>
<evidence type="ECO:0000256" key="1">
    <source>
        <dbReference type="ARBA" id="ARBA00005049"/>
    </source>
</evidence>
<evidence type="ECO:0000256" key="5">
    <source>
        <dbReference type="ARBA" id="ARBA00022573"/>
    </source>
</evidence>
<gene>
    <name evidence="10 11" type="primary">cobT</name>
    <name evidence="11" type="ORF">ENQ87_07525</name>
</gene>
<dbReference type="NCBIfam" id="NF000996">
    <property type="entry name" value="PRK00105.1"/>
    <property type="match status" value="1"/>
</dbReference>
<evidence type="ECO:0000256" key="2">
    <source>
        <dbReference type="ARBA" id="ARBA00007110"/>
    </source>
</evidence>
<dbReference type="NCBIfam" id="TIGR03160">
    <property type="entry name" value="cobT_DBIPRT"/>
    <property type="match status" value="1"/>
</dbReference>